<proteinExistence type="predicted"/>
<reference evidence="1" key="1">
    <citation type="journal article" date="2022" name="Front. Genet.">
        <title>Chromosome-Scale Assembly of the Dendrobium nobile Genome Provides Insights Into the Molecular Mechanism of the Biosynthesis of the Medicinal Active Ingredient of Dendrobium.</title>
        <authorList>
            <person name="Xu Q."/>
            <person name="Niu S.-C."/>
            <person name="Li K.-L."/>
            <person name="Zheng P.-J."/>
            <person name="Zhang X.-J."/>
            <person name="Jia Y."/>
            <person name="Liu Y."/>
            <person name="Niu Y.-X."/>
            <person name="Yu L.-H."/>
            <person name="Chen D.-F."/>
            <person name="Zhang G.-Q."/>
        </authorList>
    </citation>
    <scope>NUCLEOTIDE SEQUENCE</scope>
    <source>
        <tissue evidence="1">Leaf</tissue>
    </source>
</reference>
<evidence type="ECO:0000313" key="1">
    <source>
        <dbReference type="EMBL" id="KAI0497181.1"/>
    </source>
</evidence>
<dbReference type="AlphaFoldDB" id="A0A8T3AMH8"/>
<comment type="caution">
    <text evidence="1">The sequence shown here is derived from an EMBL/GenBank/DDBJ whole genome shotgun (WGS) entry which is preliminary data.</text>
</comment>
<accession>A0A8T3AMH8</accession>
<protein>
    <submittedName>
        <fullName evidence="1">Uncharacterized protein</fullName>
    </submittedName>
</protein>
<gene>
    <name evidence="1" type="ORF">KFK09_020403</name>
</gene>
<organism evidence="1 2">
    <name type="scientific">Dendrobium nobile</name>
    <name type="common">Orchid</name>
    <dbReference type="NCBI Taxonomy" id="94219"/>
    <lineage>
        <taxon>Eukaryota</taxon>
        <taxon>Viridiplantae</taxon>
        <taxon>Streptophyta</taxon>
        <taxon>Embryophyta</taxon>
        <taxon>Tracheophyta</taxon>
        <taxon>Spermatophyta</taxon>
        <taxon>Magnoliopsida</taxon>
        <taxon>Liliopsida</taxon>
        <taxon>Asparagales</taxon>
        <taxon>Orchidaceae</taxon>
        <taxon>Epidendroideae</taxon>
        <taxon>Malaxideae</taxon>
        <taxon>Dendrobiinae</taxon>
        <taxon>Dendrobium</taxon>
    </lineage>
</organism>
<name>A0A8T3AMH8_DENNO</name>
<dbReference type="Proteomes" id="UP000829196">
    <property type="component" value="Unassembled WGS sequence"/>
</dbReference>
<dbReference type="EMBL" id="JAGYWB010000015">
    <property type="protein sequence ID" value="KAI0497181.1"/>
    <property type="molecule type" value="Genomic_DNA"/>
</dbReference>
<keyword evidence="2" id="KW-1185">Reference proteome</keyword>
<evidence type="ECO:0000313" key="2">
    <source>
        <dbReference type="Proteomes" id="UP000829196"/>
    </source>
</evidence>
<dbReference type="SMR" id="A0A8T3AMH8"/>
<sequence>MKENNPKILKLCNLILKIEEVDRGSILVNMQELCIKIQKHIKVLLLDDELLHSLECKRIAPNCSEVFEMSNERESEQ</sequence>